<keyword evidence="2" id="KW-0812">Transmembrane</keyword>
<accession>M7SZG9</accession>
<organism evidence="3 4">
    <name type="scientific">Eutypa lata (strain UCR-EL1)</name>
    <name type="common">Grapevine dieback disease fungus</name>
    <name type="synonym">Eutypa armeniacae</name>
    <dbReference type="NCBI Taxonomy" id="1287681"/>
    <lineage>
        <taxon>Eukaryota</taxon>
        <taxon>Fungi</taxon>
        <taxon>Dikarya</taxon>
        <taxon>Ascomycota</taxon>
        <taxon>Pezizomycotina</taxon>
        <taxon>Sordariomycetes</taxon>
        <taxon>Xylariomycetidae</taxon>
        <taxon>Xylariales</taxon>
        <taxon>Diatrypaceae</taxon>
        <taxon>Eutypa</taxon>
    </lineage>
</organism>
<evidence type="ECO:0000256" key="1">
    <source>
        <dbReference type="SAM" id="MobiDB-lite"/>
    </source>
</evidence>
<evidence type="ECO:0000313" key="4">
    <source>
        <dbReference type="Proteomes" id="UP000012174"/>
    </source>
</evidence>
<keyword evidence="4" id="KW-1185">Reference proteome</keyword>
<reference evidence="4" key="1">
    <citation type="journal article" date="2013" name="Genome Announc.">
        <title>Draft genome sequence of the grapevine dieback fungus Eutypa lata UCR-EL1.</title>
        <authorList>
            <person name="Blanco-Ulate B."/>
            <person name="Rolshausen P.E."/>
            <person name="Cantu D."/>
        </authorList>
    </citation>
    <scope>NUCLEOTIDE SEQUENCE [LARGE SCALE GENOMIC DNA]</scope>
    <source>
        <strain evidence="4">UCR-EL1</strain>
    </source>
</reference>
<dbReference type="HOGENOM" id="CLU_019703_0_0_1"/>
<keyword evidence="2" id="KW-0472">Membrane</keyword>
<dbReference type="Proteomes" id="UP000012174">
    <property type="component" value="Unassembled WGS sequence"/>
</dbReference>
<evidence type="ECO:0000313" key="3">
    <source>
        <dbReference type="EMBL" id="EMR72019.1"/>
    </source>
</evidence>
<dbReference type="OrthoDB" id="3539644at2759"/>
<keyword evidence="2" id="KW-1133">Transmembrane helix</keyword>
<evidence type="ECO:0008006" key="5">
    <source>
        <dbReference type="Google" id="ProtNLM"/>
    </source>
</evidence>
<dbReference type="KEGG" id="ela:UCREL1_935"/>
<feature type="transmembrane region" description="Helical" evidence="2">
    <location>
        <begin position="49"/>
        <end position="68"/>
    </location>
</feature>
<dbReference type="OMA" id="CIQIRIT"/>
<protein>
    <recommendedName>
        <fullName evidence="5">Adhesin domain-containing protein</fullName>
    </recommendedName>
</protein>
<evidence type="ECO:0000256" key="2">
    <source>
        <dbReference type="SAM" id="Phobius"/>
    </source>
</evidence>
<dbReference type="EMBL" id="KB705544">
    <property type="protein sequence ID" value="EMR72019.1"/>
    <property type="molecule type" value="Genomic_DNA"/>
</dbReference>
<feature type="region of interest" description="Disordered" evidence="1">
    <location>
        <begin position="74"/>
        <end position="97"/>
    </location>
</feature>
<gene>
    <name evidence="3" type="ORF">UCREL1_935</name>
</gene>
<dbReference type="eggNOG" id="ENOG502S7KB">
    <property type="taxonomic scope" value="Eukaryota"/>
</dbReference>
<dbReference type="STRING" id="1287681.M7SZG9"/>
<name>M7SZG9_EUTLA</name>
<proteinExistence type="predicted"/>
<sequence>MGALDIEQEGLLAREPESMADHPGDEESLTPVWRRHIVRRVPAWLNWKIVLLSLGLLILSAGFLASAFQGVRSSKETPTVPQEPALPIDEPGKPDDSWSPFEPAVCKEADFHYQDQVLPLVFDQGRNIAFVEEADERTSGIPVRVAGYVQVREVDEGGDPRILLEVASNDEDLPVDILVDEDAQAMRVRVPAKFDSSRYRVSCVEIRATIFVPRGGEIRGLAVGVTHLDVSLLDSLSLRVADLSKISSVVGDIASGASYPPSYEGKDAAAAASAKTDFSFVPAGSSYDFHSRVIEVSSTTGKIHGNWPLFDMLGLHTTSGDIKASITPKEVLESHPKPAVLSVSSISGNIWAAEPIHDVEKIPTRDYLVDIKSTSGDLHCFVAIGAGTHLKSTSSDITVDLKPVINTAQVTPEQPAQLETITTSGRTAVRILEPLWFEGDGSKSAINEPEDVPYIPVGSDDPYDIVPPATTASSSSVFDRIQATHKSSSGAIGLNYPQSWEGNLFAESMSGSLKARGRDARIVRKESGWPRSLHARKGNGDSNSLIRAHSLSGDVNALLGEER</sequence>
<dbReference type="AlphaFoldDB" id="M7SZG9"/>